<dbReference type="AlphaFoldDB" id="A0A8H3FUS0"/>
<dbReference type="GO" id="GO:0006888">
    <property type="term" value="P:endoplasmic reticulum to Golgi vesicle-mediated transport"/>
    <property type="evidence" value="ECO:0007669"/>
    <property type="project" value="TreeGrafter"/>
</dbReference>
<dbReference type="GO" id="GO:0000139">
    <property type="term" value="C:Golgi membrane"/>
    <property type="evidence" value="ECO:0007669"/>
    <property type="project" value="TreeGrafter"/>
</dbReference>
<protein>
    <recommendedName>
        <fullName evidence="9">L-type lectin-like domain-containing protein</fullName>
    </recommendedName>
</protein>
<evidence type="ECO:0000313" key="10">
    <source>
        <dbReference type="EMBL" id="CAF9930405.1"/>
    </source>
</evidence>
<dbReference type="PANTHER" id="PTHR12223:SF45">
    <property type="entry name" value="RE50040P"/>
    <property type="match status" value="1"/>
</dbReference>
<name>A0A8H3FUS0_9LECA</name>
<dbReference type="InterPro" id="IPR013320">
    <property type="entry name" value="ConA-like_dom_sf"/>
</dbReference>
<evidence type="ECO:0000256" key="1">
    <source>
        <dbReference type="ARBA" id="ARBA00004479"/>
    </source>
</evidence>
<keyword evidence="11" id="KW-1185">Reference proteome</keyword>
<dbReference type="GO" id="GO:0005537">
    <property type="term" value="F:D-mannose binding"/>
    <property type="evidence" value="ECO:0007669"/>
    <property type="project" value="TreeGrafter"/>
</dbReference>
<accession>A0A8H3FUS0</accession>
<dbReference type="OrthoDB" id="270293at2759"/>
<evidence type="ECO:0000256" key="5">
    <source>
        <dbReference type="ARBA" id="ARBA00023136"/>
    </source>
</evidence>
<reference evidence="10" key="1">
    <citation type="submission" date="2021-03" db="EMBL/GenBank/DDBJ databases">
        <authorList>
            <person name="Tagirdzhanova G."/>
        </authorList>
    </citation>
    <scope>NUCLEOTIDE SEQUENCE</scope>
</reference>
<evidence type="ECO:0000256" key="7">
    <source>
        <dbReference type="SAM" id="Phobius"/>
    </source>
</evidence>
<dbReference type="SUPFAM" id="SSF49899">
    <property type="entry name" value="Concanavalin A-like lectins/glucanases"/>
    <property type="match status" value="1"/>
</dbReference>
<dbReference type="GO" id="GO:0005789">
    <property type="term" value="C:endoplasmic reticulum membrane"/>
    <property type="evidence" value="ECO:0007669"/>
    <property type="project" value="TreeGrafter"/>
</dbReference>
<feature type="transmembrane region" description="Helical" evidence="7">
    <location>
        <begin position="290"/>
        <end position="314"/>
    </location>
</feature>
<evidence type="ECO:0000256" key="6">
    <source>
        <dbReference type="SAM" id="MobiDB-lite"/>
    </source>
</evidence>
<dbReference type="Proteomes" id="UP000664521">
    <property type="component" value="Unassembled WGS sequence"/>
</dbReference>
<dbReference type="EMBL" id="CAJPDS010000055">
    <property type="protein sequence ID" value="CAF9930405.1"/>
    <property type="molecule type" value="Genomic_DNA"/>
</dbReference>
<dbReference type="Gene3D" id="2.60.120.200">
    <property type="match status" value="1"/>
</dbReference>
<feature type="region of interest" description="Disordered" evidence="6">
    <location>
        <begin position="261"/>
        <end position="282"/>
    </location>
</feature>
<comment type="subcellular location">
    <subcellularLocation>
        <location evidence="1">Membrane</location>
        <topology evidence="1">Single-pass type I membrane protein</topology>
    </subcellularLocation>
</comment>
<dbReference type="PROSITE" id="PS51328">
    <property type="entry name" value="L_LECTIN_LIKE"/>
    <property type="match status" value="1"/>
</dbReference>
<feature type="signal peptide" evidence="8">
    <location>
        <begin position="1"/>
        <end position="21"/>
    </location>
</feature>
<keyword evidence="3 8" id="KW-0732">Signal</keyword>
<gene>
    <name evidence="10" type="ORF">HETSPECPRED_007625</name>
</gene>
<comment type="caution">
    <text evidence="10">The sequence shown here is derived from an EMBL/GenBank/DDBJ whole genome shotgun (WGS) entry which is preliminary data.</text>
</comment>
<evidence type="ECO:0000259" key="9">
    <source>
        <dbReference type="PROSITE" id="PS51328"/>
    </source>
</evidence>
<dbReference type="InterPro" id="IPR051136">
    <property type="entry name" value="Intracellular_Lectin-GPT"/>
</dbReference>
<keyword evidence="5 7" id="KW-0472">Membrane</keyword>
<feature type="chain" id="PRO_5034500128" description="L-type lectin-like domain-containing protein" evidence="8">
    <location>
        <begin position="22"/>
        <end position="323"/>
    </location>
</feature>
<evidence type="ECO:0000256" key="8">
    <source>
        <dbReference type="SAM" id="SignalP"/>
    </source>
</evidence>
<evidence type="ECO:0000256" key="3">
    <source>
        <dbReference type="ARBA" id="ARBA00022729"/>
    </source>
</evidence>
<dbReference type="Pfam" id="PF03388">
    <property type="entry name" value="Lectin_leg-like"/>
    <property type="match status" value="1"/>
</dbReference>
<sequence>MALPWRSTALWLLILCFNVQAAVDPSKVRKIPLRSHSLSSPFLDSEISSRFFEFGEDTIVRTDQYIRLTSDRPSQDGWLFSRLPLTATNWQIEVEFKIHGVGNLHGDGMAIWVTEQRASPGSVFGHADKFKGLGIFIDTYKNHRPGTVFPYVSAMLGNGTESYDKDNDNKDTELTGCSARGLRTASVPTKIRLTYYQEDSFRVELQYKAADEWTDCFETGALKLPPVNYLGFSAETGELTDNHDIIQVQSYNMHISEVWKGTESGDRSGKNRKGKGKNYDPNRGRQSGGWAWFFLKLLLLPVIAAGGYVGWTMYRASNRGSRF</sequence>
<evidence type="ECO:0000256" key="2">
    <source>
        <dbReference type="ARBA" id="ARBA00022692"/>
    </source>
</evidence>
<dbReference type="PANTHER" id="PTHR12223">
    <property type="entry name" value="VESICULAR MANNOSE-BINDING LECTIN"/>
    <property type="match status" value="1"/>
</dbReference>
<dbReference type="GO" id="GO:0030134">
    <property type="term" value="C:COPII-coated ER to Golgi transport vesicle"/>
    <property type="evidence" value="ECO:0007669"/>
    <property type="project" value="TreeGrafter"/>
</dbReference>
<dbReference type="CDD" id="cd07308">
    <property type="entry name" value="lectin_leg-like"/>
    <property type="match status" value="1"/>
</dbReference>
<feature type="domain" description="L-type lectin-like" evidence="9">
    <location>
        <begin position="30"/>
        <end position="253"/>
    </location>
</feature>
<evidence type="ECO:0000313" key="11">
    <source>
        <dbReference type="Proteomes" id="UP000664521"/>
    </source>
</evidence>
<proteinExistence type="predicted"/>
<dbReference type="GO" id="GO:0005793">
    <property type="term" value="C:endoplasmic reticulum-Golgi intermediate compartment"/>
    <property type="evidence" value="ECO:0007669"/>
    <property type="project" value="TreeGrafter"/>
</dbReference>
<dbReference type="FunFam" id="2.60.120.200:FF:000095">
    <property type="entry name" value="Lectin family integral membrane protein"/>
    <property type="match status" value="1"/>
</dbReference>
<keyword evidence="4 7" id="KW-1133">Transmembrane helix</keyword>
<evidence type="ECO:0000256" key="4">
    <source>
        <dbReference type="ARBA" id="ARBA00022989"/>
    </source>
</evidence>
<keyword evidence="2 7" id="KW-0812">Transmembrane</keyword>
<organism evidence="10 11">
    <name type="scientific">Heterodermia speciosa</name>
    <dbReference type="NCBI Taxonomy" id="116794"/>
    <lineage>
        <taxon>Eukaryota</taxon>
        <taxon>Fungi</taxon>
        <taxon>Dikarya</taxon>
        <taxon>Ascomycota</taxon>
        <taxon>Pezizomycotina</taxon>
        <taxon>Lecanoromycetes</taxon>
        <taxon>OSLEUM clade</taxon>
        <taxon>Lecanoromycetidae</taxon>
        <taxon>Caliciales</taxon>
        <taxon>Physciaceae</taxon>
        <taxon>Heterodermia</taxon>
    </lineage>
</organism>
<dbReference type="InterPro" id="IPR005052">
    <property type="entry name" value="Lectin_leg"/>
</dbReference>